<feature type="transmembrane region" description="Helical" evidence="8">
    <location>
        <begin position="325"/>
        <end position="347"/>
    </location>
</feature>
<reference evidence="9" key="1">
    <citation type="journal article" date="2023" name="G3 (Bethesda)">
        <title>Whole genome assemblies of Zophobas morio and Tenebrio molitor.</title>
        <authorList>
            <person name="Kaur S."/>
            <person name="Stinson S.A."/>
            <person name="diCenzo G.C."/>
        </authorList>
    </citation>
    <scope>NUCLEOTIDE SEQUENCE</scope>
    <source>
        <strain evidence="9">QUZm001</strain>
    </source>
</reference>
<keyword evidence="6 8" id="KW-0675">Receptor</keyword>
<dbReference type="GO" id="GO:0008049">
    <property type="term" value="P:male courtship behavior"/>
    <property type="evidence" value="ECO:0007669"/>
    <property type="project" value="TreeGrafter"/>
</dbReference>
<evidence type="ECO:0000313" key="9">
    <source>
        <dbReference type="EMBL" id="KAJ3652360.1"/>
    </source>
</evidence>
<comment type="caution">
    <text evidence="9">The sequence shown here is derived from an EMBL/GenBank/DDBJ whole genome shotgun (WGS) entry which is preliminary data.</text>
</comment>
<evidence type="ECO:0000256" key="4">
    <source>
        <dbReference type="ARBA" id="ARBA00022989"/>
    </source>
</evidence>
<keyword evidence="5 8" id="KW-0472">Membrane</keyword>
<accession>A0AA38IAX9</accession>
<comment type="function">
    <text evidence="8">Gustatory receptor which mediates acceptance or avoidance behavior, depending on its substrates.</text>
</comment>
<feature type="transmembrane region" description="Helical" evidence="8">
    <location>
        <begin position="65"/>
        <end position="84"/>
    </location>
</feature>
<keyword evidence="2 8" id="KW-1003">Cell membrane</keyword>
<dbReference type="GO" id="GO:0007165">
    <property type="term" value="P:signal transduction"/>
    <property type="evidence" value="ECO:0007669"/>
    <property type="project" value="UniProtKB-KW"/>
</dbReference>
<dbReference type="Proteomes" id="UP001168821">
    <property type="component" value="Unassembled WGS sequence"/>
</dbReference>
<evidence type="ECO:0000313" key="10">
    <source>
        <dbReference type="Proteomes" id="UP001168821"/>
    </source>
</evidence>
<dbReference type="GO" id="GO:0030424">
    <property type="term" value="C:axon"/>
    <property type="evidence" value="ECO:0007669"/>
    <property type="project" value="TreeGrafter"/>
</dbReference>
<dbReference type="AlphaFoldDB" id="A0AA38IAX9"/>
<dbReference type="GO" id="GO:0050909">
    <property type="term" value="P:sensory perception of taste"/>
    <property type="evidence" value="ECO:0007669"/>
    <property type="project" value="InterPro"/>
</dbReference>
<evidence type="ECO:0000256" key="6">
    <source>
        <dbReference type="ARBA" id="ARBA00023170"/>
    </source>
</evidence>
<dbReference type="InterPro" id="IPR013604">
    <property type="entry name" value="7TM_chemorcpt"/>
</dbReference>
<keyword evidence="3 8" id="KW-0812">Transmembrane</keyword>
<evidence type="ECO:0000256" key="2">
    <source>
        <dbReference type="ARBA" id="ARBA00022475"/>
    </source>
</evidence>
<dbReference type="GO" id="GO:0007635">
    <property type="term" value="P:chemosensory behavior"/>
    <property type="evidence" value="ECO:0007669"/>
    <property type="project" value="TreeGrafter"/>
</dbReference>
<evidence type="ECO:0000256" key="8">
    <source>
        <dbReference type="RuleBase" id="RU363108"/>
    </source>
</evidence>
<dbReference type="GO" id="GO:0043025">
    <property type="term" value="C:neuronal cell body"/>
    <property type="evidence" value="ECO:0007669"/>
    <property type="project" value="TreeGrafter"/>
</dbReference>
<dbReference type="EMBL" id="JALNTZ010000005">
    <property type="protein sequence ID" value="KAJ3652360.1"/>
    <property type="molecule type" value="Genomic_DNA"/>
</dbReference>
<evidence type="ECO:0000256" key="1">
    <source>
        <dbReference type="ARBA" id="ARBA00004651"/>
    </source>
</evidence>
<dbReference type="GO" id="GO:0005886">
    <property type="term" value="C:plasma membrane"/>
    <property type="evidence" value="ECO:0007669"/>
    <property type="project" value="UniProtKB-SubCell"/>
</dbReference>
<evidence type="ECO:0000256" key="5">
    <source>
        <dbReference type="ARBA" id="ARBA00023136"/>
    </source>
</evidence>
<proteinExistence type="inferred from homology"/>
<keyword evidence="4 8" id="KW-1133">Transmembrane helix</keyword>
<gene>
    <name evidence="9" type="ORF">Zmor_018334</name>
</gene>
<keyword evidence="7 8" id="KW-0807">Transducer</keyword>
<feature type="transmembrane region" description="Helical" evidence="8">
    <location>
        <begin position="34"/>
        <end position="53"/>
    </location>
</feature>
<organism evidence="9 10">
    <name type="scientific">Zophobas morio</name>
    <dbReference type="NCBI Taxonomy" id="2755281"/>
    <lineage>
        <taxon>Eukaryota</taxon>
        <taxon>Metazoa</taxon>
        <taxon>Ecdysozoa</taxon>
        <taxon>Arthropoda</taxon>
        <taxon>Hexapoda</taxon>
        <taxon>Insecta</taxon>
        <taxon>Pterygota</taxon>
        <taxon>Neoptera</taxon>
        <taxon>Endopterygota</taxon>
        <taxon>Coleoptera</taxon>
        <taxon>Polyphaga</taxon>
        <taxon>Cucujiformia</taxon>
        <taxon>Tenebrionidae</taxon>
        <taxon>Zophobas</taxon>
    </lineage>
</organism>
<feature type="transmembrane region" description="Helical" evidence="8">
    <location>
        <begin position="158"/>
        <end position="176"/>
    </location>
</feature>
<dbReference type="PANTHER" id="PTHR21143:SF104">
    <property type="entry name" value="GUSTATORY RECEPTOR 8A-RELATED"/>
    <property type="match status" value="1"/>
</dbReference>
<dbReference type="PANTHER" id="PTHR21143">
    <property type="entry name" value="INVERTEBRATE GUSTATORY RECEPTOR"/>
    <property type="match status" value="1"/>
</dbReference>
<comment type="subcellular location">
    <subcellularLocation>
        <location evidence="1 8">Cell membrane</location>
        <topology evidence="1 8">Multi-pass membrane protein</topology>
    </subcellularLocation>
</comment>
<protein>
    <recommendedName>
        <fullName evidence="8">Gustatory receptor</fullName>
    </recommendedName>
</protein>
<comment type="similarity">
    <text evidence="8">Belongs to the insect chemoreceptor superfamily. Gustatory receptor (GR) family.</text>
</comment>
<sequence length="370" mass="43081">MCFKLLNTYIKVGKLFALTPPSIETEENTKFRQIYQVFMILLTIVCVTISVYFRDFYLQYNLAKITVCLLTDIVLCIFCCRVVWDTSKVPQWIELINCLKQTSCLLEETDNNKEERIQWKFIVPQVIFWIIAIFITVYWYTVLGVLQLEQYGFEILQNYVQLFYTFYIHTIIDMIQRRYKALKLHFERKLVSNDQNLNQMGHYACTLKETVNIFNSIYGWSLLLLITFTTLQFLNYLEYNLQSQEYGTQNVSMTIIAEVLAIVVSFVPTSMLLLKCDNVMEEFENIVFLVSKSSAKLTDPQMREEVDRFGNILATNLPQFSGARFIFIGRSTLLGIFGTVATFFIVITTFEPKARPNIIETAANVSLFGT</sequence>
<feature type="transmembrane region" description="Helical" evidence="8">
    <location>
        <begin position="251"/>
        <end position="274"/>
    </location>
</feature>
<evidence type="ECO:0000256" key="3">
    <source>
        <dbReference type="ARBA" id="ARBA00022692"/>
    </source>
</evidence>
<dbReference type="Pfam" id="PF08395">
    <property type="entry name" value="7tm_7"/>
    <property type="match status" value="1"/>
</dbReference>
<evidence type="ECO:0000256" key="7">
    <source>
        <dbReference type="ARBA" id="ARBA00023224"/>
    </source>
</evidence>
<dbReference type="GO" id="GO:0030425">
    <property type="term" value="C:dendrite"/>
    <property type="evidence" value="ECO:0007669"/>
    <property type="project" value="TreeGrafter"/>
</dbReference>
<keyword evidence="10" id="KW-1185">Reference proteome</keyword>
<feature type="transmembrane region" description="Helical" evidence="8">
    <location>
        <begin position="217"/>
        <end position="239"/>
    </location>
</feature>
<feature type="transmembrane region" description="Helical" evidence="8">
    <location>
        <begin position="126"/>
        <end position="146"/>
    </location>
</feature>
<name>A0AA38IAX9_9CUCU</name>